<name>G0MRC2_CAEBE</name>
<gene>
    <name evidence="3" type="ORF">CAEBREN_25711</name>
</gene>
<accession>G0MRC2</accession>
<organism evidence="4">
    <name type="scientific">Caenorhabditis brenneri</name>
    <name type="common">Nematode worm</name>
    <dbReference type="NCBI Taxonomy" id="135651"/>
    <lineage>
        <taxon>Eukaryota</taxon>
        <taxon>Metazoa</taxon>
        <taxon>Ecdysozoa</taxon>
        <taxon>Nematoda</taxon>
        <taxon>Chromadorea</taxon>
        <taxon>Rhabditida</taxon>
        <taxon>Rhabditina</taxon>
        <taxon>Rhabditomorpha</taxon>
        <taxon>Rhabditoidea</taxon>
        <taxon>Rhabditidae</taxon>
        <taxon>Peloderinae</taxon>
        <taxon>Caenorhabditis</taxon>
    </lineage>
</organism>
<evidence type="ECO:0000313" key="4">
    <source>
        <dbReference type="Proteomes" id="UP000008068"/>
    </source>
</evidence>
<feature type="signal peptide" evidence="2">
    <location>
        <begin position="1"/>
        <end position="20"/>
    </location>
</feature>
<dbReference type="EMBL" id="GL379808">
    <property type="protein sequence ID" value="EGT41959.1"/>
    <property type="molecule type" value="Genomic_DNA"/>
</dbReference>
<dbReference type="InParanoid" id="G0MRC2"/>
<evidence type="ECO:0000313" key="3">
    <source>
        <dbReference type="EMBL" id="EGT41959.1"/>
    </source>
</evidence>
<reference evidence="4" key="1">
    <citation type="submission" date="2011-07" db="EMBL/GenBank/DDBJ databases">
        <authorList>
            <consortium name="Caenorhabditis brenneri Sequencing and Analysis Consortium"/>
            <person name="Wilson R.K."/>
        </authorList>
    </citation>
    <scope>NUCLEOTIDE SEQUENCE [LARGE SCALE GENOMIC DNA]</scope>
    <source>
        <strain evidence="4">PB2801</strain>
    </source>
</reference>
<dbReference type="Proteomes" id="UP000008068">
    <property type="component" value="Unassembled WGS sequence"/>
</dbReference>
<dbReference type="OrthoDB" id="5866763at2759"/>
<proteinExistence type="predicted"/>
<evidence type="ECO:0000256" key="2">
    <source>
        <dbReference type="SAM" id="SignalP"/>
    </source>
</evidence>
<sequence>MRGTFSLLIFLALAIVLIESTRSPYHTTRRPSAPRHTYGSTRRSSTPRSHGITPRRRHSTRNLSKKHNNADSNLDKNVSNLLAVMDQSLESRDFKKFLSMHDSNFTFKFCTASGKNVDDLKKILETDPNMSQTLKSKHYVKGPVRKNSADRFQFGYEEYLLLKNNELYKTEGVITVSSAFKVLSAEEKCSVKVF</sequence>
<dbReference type="eggNOG" id="ENOG502TICN">
    <property type="taxonomic scope" value="Eukaryota"/>
</dbReference>
<protein>
    <recommendedName>
        <fullName evidence="5">FAS1 domain-containing protein</fullName>
    </recommendedName>
</protein>
<feature type="chain" id="PRO_5003403449" description="FAS1 domain-containing protein" evidence="2">
    <location>
        <begin position="21"/>
        <end position="194"/>
    </location>
</feature>
<evidence type="ECO:0000256" key="1">
    <source>
        <dbReference type="SAM" id="MobiDB-lite"/>
    </source>
</evidence>
<feature type="compositionally biased region" description="Basic residues" evidence="1">
    <location>
        <begin position="53"/>
        <end position="67"/>
    </location>
</feature>
<evidence type="ECO:0008006" key="5">
    <source>
        <dbReference type="Google" id="ProtNLM"/>
    </source>
</evidence>
<dbReference type="FunCoup" id="G0MRC2">
    <property type="interactions" value="371"/>
</dbReference>
<keyword evidence="4" id="KW-1185">Reference proteome</keyword>
<dbReference type="AlphaFoldDB" id="G0MRC2"/>
<feature type="region of interest" description="Disordered" evidence="1">
    <location>
        <begin position="24"/>
        <end position="74"/>
    </location>
</feature>
<feature type="compositionally biased region" description="Polar residues" evidence="1">
    <location>
        <begin position="38"/>
        <end position="48"/>
    </location>
</feature>
<keyword evidence="2" id="KW-0732">Signal</keyword>
<dbReference type="HOGENOM" id="CLU_1403573_0_0_1"/>